<dbReference type="GO" id="GO:0016746">
    <property type="term" value="F:acyltransferase activity"/>
    <property type="evidence" value="ECO:0007669"/>
    <property type="project" value="UniProtKB-KW"/>
</dbReference>
<evidence type="ECO:0000259" key="1">
    <source>
        <dbReference type="PROSITE" id="PS51186"/>
    </source>
</evidence>
<accession>A0ABZ3D0T7</accession>
<dbReference type="InterPro" id="IPR016181">
    <property type="entry name" value="Acyl_CoA_acyltransferase"/>
</dbReference>
<dbReference type="RefSeq" id="WP_342627260.1">
    <property type="nucleotide sequence ID" value="NZ_CP152276.1"/>
</dbReference>
<evidence type="ECO:0000313" key="3">
    <source>
        <dbReference type="Proteomes" id="UP001449795"/>
    </source>
</evidence>
<dbReference type="Proteomes" id="UP001449795">
    <property type="component" value="Chromosome"/>
</dbReference>
<name>A0ABZ3D0T7_9PROT</name>
<organism evidence="2 3">
    <name type="scientific">Nguyenibacter vanlangensis</name>
    <dbReference type="NCBI Taxonomy" id="1216886"/>
    <lineage>
        <taxon>Bacteria</taxon>
        <taxon>Pseudomonadati</taxon>
        <taxon>Pseudomonadota</taxon>
        <taxon>Alphaproteobacteria</taxon>
        <taxon>Acetobacterales</taxon>
        <taxon>Acetobacteraceae</taxon>
        <taxon>Nguyenibacter</taxon>
    </lineage>
</organism>
<dbReference type="EC" id="2.3.1.-" evidence="2"/>
<dbReference type="PROSITE" id="PS51186">
    <property type="entry name" value="GNAT"/>
    <property type="match status" value="1"/>
</dbReference>
<reference evidence="2 3" key="1">
    <citation type="submission" date="2024-04" db="EMBL/GenBank/DDBJ databases">
        <title>Complete genome sequence of Nguyenibacter vanlangesis HBCM-1154, a strain capable of nitrogen fixation, IAA production, and phosphorus solubilization isolated from sugarcane soil.</title>
        <authorList>
            <person name="MY HANH P."/>
        </authorList>
    </citation>
    <scope>NUCLEOTIDE SEQUENCE [LARGE SCALE GENOMIC DNA]</scope>
    <source>
        <strain evidence="2 3">HBCM 1154</strain>
    </source>
</reference>
<dbReference type="Pfam" id="PF00583">
    <property type="entry name" value="Acetyltransf_1"/>
    <property type="match status" value="1"/>
</dbReference>
<keyword evidence="3" id="KW-1185">Reference proteome</keyword>
<keyword evidence="2" id="KW-0808">Transferase</keyword>
<feature type="domain" description="N-acetyltransferase" evidence="1">
    <location>
        <begin position="23"/>
        <end position="189"/>
    </location>
</feature>
<proteinExistence type="predicted"/>
<dbReference type="SUPFAM" id="SSF55729">
    <property type="entry name" value="Acyl-CoA N-acyltransferases (Nat)"/>
    <property type="match status" value="1"/>
</dbReference>
<sequence length="212" mass="23763">MINPLSFEICRAGRLAEIIDDLARLRIAIFRDWPYLYDGADPVYERRYLEVYLRSPHAAAIVARDDGGRIVGASTCLPLADEAAPMRAPFEVRGQDLRRFFYFGESVLLPACRGRGAGVRFFALREEAARAAGADFAVFCAVHRPPDHPARPAGWVPLDGFWARRGYARLPGLSCTYPWKEVGTGHEVPHRLDFWGRALGAVPLPEQLLEDR</sequence>
<dbReference type="EMBL" id="CP152276">
    <property type="protein sequence ID" value="XAE41300.1"/>
    <property type="molecule type" value="Genomic_DNA"/>
</dbReference>
<protein>
    <submittedName>
        <fullName evidence="2">GNAT family N-acetyltransferase</fullName>
        <ecNumber evidence="2">2.3.1.-</ecNumber>
    </submittedName>
</protein>
<dbReference type="InterPro" id="IPR000182">
    <property type="entry name" value="GNAT_dom"/>
</dbReference>
<dbReference type="Gene3D" id="3.40.630.30">
    <property type="match status" value="1"/>
</dbReference>
<keyword evidence="2" id="KW-0012">Acyltransferase</keyword>
<evidence type="ECO:0000313" key="2">
    <source>
        <dbReference type="EMBL" id="XAE41300.1"/>
    </source>
</evidence>
<gene>
    <name evidence="2" type="ORF">AAC691_13400</name>
</gene>